<name>A0A381X1Z3_9ZZZZ</name>
<protein>
    <submittedName>
        <fullName evidence="1">Uncharacterized protein</fullName>
    </submittedName>
</protein>
<dbReference type="EMBL" id="UINC01013583">
    <property type="protein sequence ID" value="SVA58592.1"/>
    <property type="molecule type" value="Genomic_DNA"/>
</dbReference>
<evidence type="ECO:0000313" key="1">
    <source>
        <dbReference type="EMBL" id="SVA58592.1"/>
    </source>
</evidence>
<dbReference type="AlphaFoldDB" id="A0A381X1Z3"/>
<organism evidence="1">
    <name type="scientific">marine metagenome</name>
    <dbReference type="NCBI Taxonomy" id="408172"/>
    <lineage>
        <taxon>unclassified sequences</taxon>
        <taxon>metagenomes</taxon>
        <taxon>ecological metagenomes</taxon>
    </lineage>
</organism>
<gene>
    <name evidence="1" type="ORF">METZ01_LOCUS111446</name>
</gene>
<accession>A0A381X1Z3</accession>
<reference evidence="1" key="1">
    <citation type="submission" date="2018-05" db="EMBL/GenBank/DDBJ databases">
        <authorList>
            <person name="Lanie J.A."/>
            <person name="Ng W.-L."/>
            <person name="Kazmierczak K.M."/>
            <person name="Andrzejewski T.M."/>
            <person name="Davidsen T.M."/>
            <person name="Wayne K.J."/>
            <person name="Tettelin H."/>
            <person name="Glass J.I."/>
            <person name="Rusch D."/>
            <person name="Podicherti R."/>
            <person name="Tsui H.-C.T."/>
            <person name="Winkler M.E."/>
        </authorList>
    </citation>
    <scope>NUCLEOTIDE SEQUENCE</scope>
</reference>
<sequence>MYIPTDIQKLILSFLPKKCDWCMRHCNYEIIDYRTKICLDEDREDITENAYICRLCKIGTFNFDRKYIWIKNLGQSREGEIISFYPQMHVKSYEHVPYGNIIEEPIRSMIDVRREDTLYFE</sequence>
<proteinExistence type="predicted"/>